<name>A0A0F9ADQ1_9ZZZZ</name>
<dbReference type="PROSITE" id="PS51278">
    <property type="entry name" value="GATASE_TYPE_2"/>
    <property type="match status" value="1"/>
</dbReference>
<comment type="caution">
    <text evidence="8">The sequence shown here is derived from an EMBL/GenBank/DDBJ whole genome shotgun (WGS) entry which is preliminary data.</text>
</comment>
<gene>
    <name evidence="8" type="ORF">LCGC14_2663350</name>
</gene>
<organism evidence="8">
    <name type="scientific">marine sediment metagenome</name>
    <dbReference type="NCBI Taxonomy" id="412755"/>
    <lineage>
        <taxon>unclassified sequences</taxon>
        <taxon>metagenomes</taxon>
        <taxon>ecological metagenomes</taxon>
    </lineage>
</organism>
<evidence type="ECO:0000256" key="3">
    <source>
        <dbReference type="ARBA" id="ARBA00022576"/>
    </source>
</evidence>
<comment type="catalytic activity">
    <reaction evidence="1">
        <text>D-fructose 6-phosphate + L-glutamine = D-glucosamine 6-phosphate + L-glutamate</text>
        <dbReference type="Rhea" id="RHEA:13237"/>
        <dbReference type="ChEBI" id="CHEBI:29985"/>
        <dbReference type="ChEBI" id="CHEBI:58359"/>
        <dbReference type="ChEBI" id="CHEBI:58725"/>
        <dbReference type="ChEBI" id="CHEBI:61527"/>
        <dbReference type="EC" id="2.6.1.16"/>
    </reaction>
</comment>
<dbReference type="InterPro" id="IPR017932">
    <property type="entry name" value="GATase_2_dom"/>
</dbReference>
<dbReference type="GO" id="GO:0006047">
    <property type="term" value="P:UDP-N-acetylglucosamine metabolic process"/>
    <property type="evidence" value="ECO:0007669"/>
    <property type="project" value="TreeGrafter"/>
</dbReference>
<evidence type="ECO:0000256" key="6">
    <source>
        <dbReference type="SAM" id="MobiDB-lite"/>
    </source>
</evidence>
<keyword evidence="5" id="KW-0315">Glutamine amidotransferase</keyword>
<dbReference type="SUPFAM" id="SSF56235">
    <property type="entry name" value="N-terminal nucleophile aminohydrolases (Ntn hydrolases)"/>
    <property type="match status" value="1"/>
</dbReference>
<evidence type="ECO:0000259" key="7">
    <source>
        <dbReference type="PROSITE" id="PS51278"/>
    </source>
</evidence>
<evidence type="ECO:0000256" key="5">
    <source>
        <dbReference type="ARBA" id="ARBA00022962"/>
    </source>
</evidence>
<protein>
    <recommendedName>
        <fullName evidence="2">glutamine--fructose-6-phosphate transaminase (isomerizing)</fullName>
        <ecNumber evidence="2">2.6.1.16</ecNumber>
    </recommendedName>
</protein>
<dbReference type="Pfam" id="PF13522">
    <property type="entry name" value="GATase_6"/>
    <property type="match status" value="1"/>
</dbReference>
<accession>A0A0F9ADQ1</accession>
<evidence type="ECO:0000256" key="2">
    <source>
        <dbReference type="ARBA" id="ARBA00012916"/>
    </source>
</evidence>
<feature type="region of interest" description="Disordered" evidence="6">
    <location>
        <begin position="278"/>
        <end position="318"/>
    </location>
</feature>
<proteinExistence type="predicted"/>
<dbReference type="Gene3D" id="3.60.20.10">
    <property type="entry name" value="Glutamine Phosphoribosylpyrophosphate, subunit 1, domain 1"/>
    <property type="match status" value="1"/>
</dbReference>
<dbReference type="GO" id="GO:0004360">
    <property type="term" value="F:glutamine-fructose-6-phosphate transaminase (isomerizing) activity"/>
    <property type="evidence" value="ECO:0007669"/>
    <property type="project" value="UniProtKB-EC"/>
</dbReference>
<evidence type="ECO:0000256" key="1">
    <source>
        <dbReference type="ARBA" id="ARBA00001031"/>
    </source>
</evidence>
<dbReference type="InterPro" id="IPR029055">
    <property type="entry name" value="Ntn_hydrolases_N"/>
</dbReference>
<evidence type="ECO:0000256" key="4">
    <source>
        <dbReference type="ARBA" id="ARBA00022679"/>
    </source>
</evidence>
<feature type="domain" description="Glutamine amidotransferase type-2" evidence="7">
    <location>
        <begin position="2"/>
        <end position="318"/>
    </location>
</feature>
<dbReference type="AlphaFoldDB" id="A0A0F9ADQ1"/>
<dbReference type="PANTHER" id="PTHR10937:SF0">
    <property type="entry name" value="GLUTAMINE--FRUCTOSE-6-PHOSPHATE TRANSAMINASE (ISOMERIZING)"/>
    <property type="match status" value="1"/>
</dbReference>
<keyword evidence="4" id="KW-0808">Transferase</keyword>
<evidence type="ECO:0000313" key="8">
    <source>
        <dbReference type="EMBL" id="KKK96380.1"/>
    </source>
</evidence>
<dbReference type="PANTHER" id="PTHR10937">
    <property type="entry name" value="GLUCOSAMINE--FRUCTOSE-6-PHOSPHATE AMINOTRANSFERASE, ISOMERIZING"/>
    <property type="match status" value="1"/>
</dbReference>
<dbReference type="EC" id="2.6.1.16" evidence="2"/>
<reference evidence="8" key="1">
    <citation type="journal article" date="2015" name="Nature">
        <title>Complex archaea that bridge the gap between prokaryotes and eukaryotes.</title>
        <authorList>
            <person name="Spang A."/>
            <person name="Saw J.H."/>
            <person name="Jorgensen S.L."/>
            <person name="Zaremba-Niedzwiedzka K."/>
            <person name="Martijn J."/>
            <person name="Lind A.E."/>
            <person name="van Eijk R."/>
            <person name="Schleper C."/>
            <person name="Guy L."/>
            <person name="Ettema T.J."/>
        </authorList>
    </citation>
    <scope>NUCLEOTIDE SEQUENCE</scope>
</reference>
<dbReference type="GO" id="GO:0006002">
    <property type="term" value="P:fructose 6-phosphate metabolic process"/>
    <property type="evidence" value="ECO:0007669"/>
    <property type="project" value="TreeGrafter"/>
</dbReference>
<dbReference type="GO" id="GO:0006487">
    <property type="term" value="P:protein N-linked glycosylation"/>
    <property type="evidence" value="ECO:0007669"/>
    <property type="project" value="TreeGrafter"/>
</dbReference>
<dbReference type="EMBL" id="LAZR01046512">
    <property type="protein sequence ID" value="KKK96380.1"/>
    <property type="molecule type" value="Genomic_DNA"/>
</dbReference>
<keyword evidence="3" id="KW-0032">Aminotransferase</keyword>
<sequence>MCGIAGILIKDSTRPGIEMTTGEALTRMLEALEHRGPDSAGFALYEKPLDGAYRLRFLISDGTEKASDVDRIREALAGHGAEIVDEETIGGTYRAVVRYTGDIKEFLFAMEHASRVISFGTSLDIVKDVGTPRDLAARYRIPGFNGTHAIGHTRLATESGVHPETSHPFWATGFADVAVVHNGQITNYWIMRRRLERQGMEFHTINDTELIAVYLAFKMRRGSSLEEALRSSLDELDGNNCYISWDVLLSTDKGLDHVSDVFIFVQDDSELEISEMVQPRKPVSREASSSVQVARRAEDDHSTTLRVPGSAVFRSRGP</sequence>